<comment type="caution">
    <text evidence="2">The sequence shown here is derived from an EMBL/GenBank/DDBJ whole genome shotgun (WGS) entry which is preliminary data.</text>
</comment>
<keyword evidence="3" id="KW-1185">Reference proteome</keyword>
<sequence>MNPEGEPEYASEHTDRSESPKGLSNPQPEEASDVFKDTDCGEPLTMQRIVLDFTPTEEDTDFIQSKCCAFWDFINKQPELHSLDAADLELSAASSDNDYVSTLESPGPIPKMKSVEKTALSMLELVEEKGLIDRALASRLPTSHCSIGLDWTRTNYEEESIKTPRVCKNRRPEWKGQLQNTSAELLKPIHDCFRKWPTRVYPNSPCPLFSRIHPVTVIERGCERPPNVVRICQAPVDDAVETPYLKFAQIVKNLGAMDAVKSHCSFCKCRGCCVCRQSDYQMADETRDKTRRRDMRDFDARVIHDYKTMRIMYR</sequence>
<proteinExistence type="predicted"/>
<evidence type="ECO:0000313" key="3">
    <source>
        <dbReference type="Proteomes" id="UP000838756"/>
    </source>
</evidence>
<accession>A0A8S4RDK7</accession>
<name>A0A8S4RDK7_9NEOP</name>
<feature type="region of interest" description="Disordered" evidence="1">
    <location>
        <begin position="1"/>
        <end position="39"/>
    </location>
</feature>
<organism evidence="2 3">
    <name type="scientific">Pararge aegeria aegeria</name>
    <dbReference type="NCBI Taxonomy" id="348720"/>
    <lineage>
        <taxon>Eukaryota</taxon>
        <taxon>Metazoa</taxon>
        <taxon>Ecdysozoa</taxon>
        <taxon>Arthropoda</taxon>
        <taxon>Hexapoda</taxon>
        <taxon>Insecta</taxon>
        <taxon>Pterygota</taxon>
        <taxon>Neoptera</taxon>
        <taxon>Endopterygota</taxon>
        <taxon>Lepidoptera</taxon>
        <taxon>Glossata</taxon>
        <taxon>Ditrysia</taxon>
        <taxon>Papilionoidea</taxon>
        <taxon>Nymphalidae</taxon>
        <taxon>Satyrinae</taxon>
        <taxon>Satyrini</taxon>
        <taxon>Parargina</taxon>
        <taxon>Pararge</taxon>
    </lineage>
</organism>
<evidence type="ECO:0000256" key="1">
    <source>
        <dbReference type="SAM" id="MobiDB-lite"/>
    </source>
</evidence>
<dbReference type="EMBL" id="CAKXAJ010025086">
    <property type="protein sequence ID" value="CAH2234866.1"/>
    <property type="molecule type" value="Genomic_DNA"/>
</dbReference>
<evidence type="ECO:0000313" key="2">
    <source>
        <dbReference type="EMBL" id="CAH2234866.1"/>
    </source>
</evidence>
<protein>
    <submittedName>
        <fullName evidence="2">Jg15354 protein</fullName>
    </submittedName>
</protein>
<reference evidence="2" key="1">
    <citation type="submission" date="2022-03" db="EMBL/GenBank/DDBJ databases">
        <authorList>
            <person name="Lindestad O."/>
        </authorList>
    </citation>
    <scope>NUCLEOTIDE SEQUENCE</scope>
</reference>
<dbReference type="OrthoDB" id="7434781at2759"/>
<gene>
    <name evidence="2" type="primary">jg15354</name>
    <name evidence="2" type="ORF">PAEG_LOCUS12592</name>
</gene>
<feature type="compositionally biased region" description="Basic and acidic residues" evidence="1">
    <location>
        <begin position="10"/>
        <end position="19"/>
    </location>
</feature>
<dbReference type="AlphaFoldDB" id="A0A8S4RDK7"/>
<dbReference type="Proteomes" id="UP000838756">
    <property type="component" value="Unassembled WGS sequence"/>
</dbReference>